<protein>
    <recommendedName>
        <fullName evidence="3">TIGR04255 family protein</fullName>
    </recommendedName>
</protein>
<gene>
    <name evidence="1" type="ORF">A7Q10_04955</name>
</gene>
<dbReference type="Proteomes" id="UP000297713">
    <property type="component" value="Unassembled WGS sequence"/>
</dbReference>
<sequence>MGKNYKNTPIIEALCEFRLTKDTHWDLIVPGLFYEKVKDTYPEREQRMIQEFELAKGPQSLQQRIGTSERSFLFAPDRKTLIQVGPHLLVVNILKPYPNWQQFKQRIQKAWSSLQEVVEIRGLERIGLRYINQIEFPTQDSMLEEYLEFYPFIGKKLPKQKTSFIVGSEFSYEADRDRCRVQLMPSIGNEKMTAVFLDIDYFLARSRGLEVSAALSWVEEAHNRVEEVFEGCITDKLRIVLGGV</sequence>
<evidence type="ECO:0008006" key="3">
    <source>
        <dbReference type="Google" id="ProtNLM"/>
    </source>
</evidence>
<name>A0A4Y8PGJ3_9BACT</name>
<comment type="caution">
    <text evidence="1">The sequence shown here is derived from an EMBL/GenBank/DDBJ whole genome shotgun (WGS) entry which is preliminary data.</text>
</comment>
<dbReference type="OrthoDB" id="9812617at2"/>
<dbReference type="EMBL" id="LXQC01000079">
    <property type="protein sequence ID" value="TFE71323.1"/>
    <property type="molecule type" value="Genomic_DNA"/>
</dbReference>
<accession>A0A4Y8PGJ3</accession>
<reference evidence="1 2" key="1">
    <citation type="submission" date="2016-05" db="EMBL/GenBank/DDBJ databases">
        <title>Diversity and Homogeneity among Thermoacidophilic Verrucomicrobia Methanotrophs Linked with Geographical Origin.</title>
        <authorList>
            <person name="Erikstad H.-A."/>
            <person name="Smestad N.B."/>
            <person name="Ceballos R.M."/>
            <person name="Birkeland N.-K."/>
        </authorList>
    </citation>
    <scope>NUCLEOTIDE SEQUENCE [LARGE SCALE GENOMIC DNA]</scope>
    <source>
        <strain evidence="1 2">Phi</strain>
    </source>
</reference>
<proteinExistence type="predicted"/>
<evidence type="ECO:0000313" key="1">
    <source>
        <dbReference type="EMBL" id="TFE71323.1"/>
    </source>
</evidence>
<keyword evidence="2" id="KW-1185">Reference proteome</keyword>
<dbReference type="AlphaFoldDB" id="A0A4Y8PGJ3"/>
<dbReference type="NCBIfam" id="TIGR04255">
    <property type="entry name" value="sporadTIGR04255"/>
    <property type="match status" value="1"/>
</dbReference>
<dbReference type="InterPro" id="IPR026349">
    <property type="entry name" value="CHP04255"/>
</dbReference>
<evidence type="ECO:0000313" key="2">
    <source>
        <dbReference type="Proteomes" id="UP000297713"/>
    </source>
</evidence>
<organism evidence="1 2">
    <name type="scientific">Methylacidiphilum caldifontis</name>
    <dbReference type="NCBI Taxonomy" id="2795386"/>
    <lineage>
        <taxon>Bacteria</taxon>
        <taxon>Pseudomonadati</taxon>
        <taxon>Verrucomicrobiota</taxon>
        <taxon>Methylacidiphilae</taxon>
        <taxon>Methylacidiphilales</taxon>
        <taxon>Methylacidiphilaceae</taxon>
        <taxon>Methylacidiphilum (ex Ratnadevi et al. 2023)</taxon>
    </lineage>
</organism>
<dbReference type="RefSeq" id="WP_134439316.1">
    <property type="nucleotide sequence ID" value="NZ_CP065957.1"/>
</dbReference>